<proteinExistence type="predicted"/>
<dbReference type="EMBL" id="QAOQ01000001">
    <property type="protein sequence ID" value="PTR01128.1"/>
    <property type="molecule type" value="Genomic_DNA"/>
</dbReference>
<gene>
    <name evidence="1" type="ORF">C8P68_101360</name>
</gene>
<reference evidence="1 2" key="1">
    <citation type="submission" date="2018-04" db="EMBL/GenBank/DDBJ databases">
        <title>Genomic Encyclopedia of Archaeal and Bacterial Type Strains, Phase II (KMG-II): from individual species to whole genera.</title>
        <authorList>
            <person name="Goeker M."/>
        </authorList>
    </citation>
    <scope>NUCLEOTIDE SEQUENCE [LARGE SCALE GENOMIC DNA]</scope>
    <source>
        <strain evidence="1 2">DSM 26809</strain>
    </source>
</reference>
<keyword evidence="2" id="KW-1185">Reference proteome</keyword>
<comment type="caution">
    <text evidence="1">The sequence shown here is derived from an EMBL/GenBank/DDBJ whole genome shotgun (WGS) entry which is preliminary data.</text>
</comment>
<evidence type="ECO:0000313" key="2">
    <source>
        <dbReference type="Proteomes" id="UP000244168"/>
    </source>
</evidence>
<evidence type="ECO:0000313" key="1">
    <source>
        <dbReference type="EMBL" id="PTR01128.1"/>
    </source>
</evidence>
<name>A0A2T5JFB0_9SPHI</name>
<dbReference type="AlphaFoldDB" id="A0A2T5JFB0"/>
<dbReference type="Proteomes" id="UP000244168">
    <property type="component" value="Unassembled WGS sequence"/>
</dbReference>
<sequence>MLRNEASLRTILFAHPQRYFAIAQYDKLKKDVMLSPVEARWEGLSAQVFDKLRLTALSFVISLL</sequence>
<accession>A0A2T5JFB0</accession>
<protein>
    <submittedName>
        <fullName evidence="1">Uncharacterized protein</fullName>
    </submittedName>
</protein>
<organism evidence="1 2">
    <name type="scientific">Mucilaginibacter yixingensis</name>
    <dbReference type="NCBI Taxonomy" id="1295612"/>
    <lineage>
        <taxon>Bacteria</taxon>
        <taxon>Pseudomonadati</taxon>
        <taxon>Bacteroidota</taxon>
        <taxon>Sphingobacteriia</taxon>
        <taxon>Sphingobacteriales</taxon>
        <taxon>Sphingobacteriaceae</taxon>
        <taxon>Mucilaginibacter</taxon>
    </lineage>
</organism>